<evidence type="ECO:0000313" key="7">
    <source>
        <dbReference type="Proteomes" id="UP000326287"/>
    </source>
</evidence>
<dbReference type="InterPro" id="IPR058792">
    <property type="entry name" value="Beta-barrel_RND_2"/>
</dbReference>
<evidence type="ECO:0000256" key="3">
    <source>
        <dbReference type="SAM" id="SignalP"/>
    </source>
</evidence>
<dbReference type="Pfam" id="PF25954">
    <property type="entry name" value="Beta-barrel_RND_2"/>
    <property type="match status" value="1"/>
</dbReference>
<sequence>MSNPFYRRWMVPALFFFSPMTLAQTPAAPVVVAAAQQAEVVQVVQLTGTVTAQRDARLSVAVAGLVESLAVDAGDHVETGEAILQLDAELAEQQYRAAEAAHARARHAMEDAQRRLAEARRLAPQQSIAETAVRDLESEVAEDEAELSRLRAELAYRKGVLDRHTVRAPFSGVIGARSVELGEWVAPGAAVMSLVSTEDLRLDFQVPEDYLGRVAKGNKVQFNLGADKENAYPGTVIAAVPVTDPTARTFLVRVVPTGEISGLLPGMSANVTLRLGDGQKGTAVPRDAILRYPDGRVIVWEAVSENGALVARERLVQPGFDFDGLIEIRSGLDENARVVVEGNETLRNGQALDARASGAR</sequence>
<feature type="signal peptide" evidence="3">
    <location>
        <begin position="1"/>
        <end position="23"/>
    </location>
</feature>
<keyword evidence="7" id="KW-1185">Reference proteome</keyword>
<comment type="similarity">
    <text evidence="1">Belongs to the membrane fusion protein (MFP) (TC 8.A.1) family.</text>
</comment>
<keyword evidence="2" id="KW-0175">Coiled coil</keyword>
<feature type="chain" id="PRO_5024973791" evidence="3">
    <location>
        <begin position="24"/>
        <end position="360"/>
    </location>
</feature>
<accession>A0A5P9NIE9</accession>
<dbReference type="Gene3D" id="2.40.420.20">
    <property type="match status" value="1"/>
</dbReference>
<gene>
    <name evidence="6" type="ORF">EY643_08040</name>
</gene>
<dbReference type="Gene3D" id="1.10.287.470">
    <property type="entry name" value="Helix hairpin bin"/>
    <property type="match status" value="1"/>
</dbReference>
<feature type="domain" description="CzcB-like barrel-sandwich hybrid" evidence="5">
    <location>
        <begin position="57"/>
        <end position="193"/>
    </location>
</feature>
<dbReference type="InterPro" id="IPR058647">
    <property type="entry name" value="BSH_CzcB-like"/>
</dbReference>
<dbReference type="AlphaFoldDB" id="A0A5P9NIE9"/>
<organism evidence="6 7">
    <name type="scientific">Halioglobus maricola</name>
    <dbReference type="NCBI Taxonomy" id="2601894"/>
    <lineage>
        <taxon>Bacteria</taxon>
        <taxon>Pseudomonadati</taxon>
        <taxon>Pseudomonadota</taxon>
        <taxon>Gammaproteobacteria</taxon>
        <taxon>Cellvibrionales</taxon>
        <taxon>Halieaceae</taxon>
        <taxon>Halioglobus</taxon>
    </lineage>
</organism>
<dbReference type="EMBL" id="CP036422">
    <property type="protein sequence ID" value="QFU75603.1"/>
    <property type="molecule type" value="Genomic_DNA"/>
</dbReference>
<name>A0A5P9NIE9_9GAMM</name>
<reference evidence="6 7" key="1">
    <citation type="submission" date="2019-02" db="EMBL/GenBank/DDBJ databases">
        <authorList>
            <person name="Li S.-H."/>
        </authorList>
    </citation>
    <scope>NUCLEOTIDE SEQUENCE [LARGE SCALE GENOMIC DNA]</scope>
    <source>
        <strain evidence="6 7">IMCC14385</strain>
    </source>
</reference>
<evidence type="ECO:0000256" key="2">
    <source>
        <dbReference type="SAM" id="Coils"/>
    </source>
</evidence>
<dbReference type="KEGG" id="halc:EY643_08040"/>
<keyword evidence="3" id="KW-0732">Signal</keyword>
<dbReference type="PANTHER" id="PTHR30469">
    <property type="entry name" value="MULTIDRUG RESISTANCE PROTEIN MDTA"/>
    <property type="match status" value="1"/>
</dbReference>
<feature type="domain" description="CusB-like beta-barrel" evidence="4">
    <location>
        <begin position="202"/>
        <end position="274"/>
    </location>
</feature>
<dbReference type="PANTHER" id="PTHR30469:SF15">
    <property type="entry name" value="HLYD FAMILY OF SECRETION PROTEINS"/>
    <property type="match status" value="1"/>
</dbReference>
<protein>
    <submittedName>
        <fullName evidence="6">Efflux RND transporter periplasmic adaptor subunit</fullName>
    </submittedName>
</protein>
<evidence type="ECO:0000259" key="5">
    <source>
        <dbReference type="Pfam" id="PF25973"/>
    </source>
</evidence>
<dbReference type="GO" id="GO:0015562">
    <property type="term" value="F:efflux transmembrane transporter activity"/>
    <property type="evidence" value="ECO:0007669"/>
    <property type="project" value="TreeGrafter"/>
</dbReference>
<dbReference type="NCBIfam" id="TIGR01730">
    <property type="entry name" value="RND_mfp"/>
    <property type="match status" value="1"/>
</dbReference>
<dbReference type="Gene3D" id="2.40.30.170">
    <property type="match status" value="1"/>
</dbReference>
<dbReference type="SUPFAM" id="SSF111369">
    <property type="entry name" value="HlyD-like secretion proteins"/>
    <property type="match status" value="1"/>
</dbReference>
<dbReference type="Proteomes" id="UP000326287">
    <property type="component" value="Chromosome"/>
</dbReference>
<dbReference type="GO" id="GO:1990281">
    <property type="term" value="C:efflux pump complex"/>
    <property type="evidence" value="ECO:0007669"/>
    <property type="project" value="TreeGrafter"/>
</dbReference>
<dbReference type="Gene3D" id="2.40.50.100">
    <property type="match status" value="1"/>
</dbReference>
<evidence type="ECO:0000313" key="6">
    <source>
        <dbReference type="EMBL" id="QFU75603.1"/>
    </source>
</evidence>
<evidence type="ECO:0000256" key="1">
    <source>
        <dbReference type="ARBA" id="ARBA00009477"/>
    </source>
</evidence>
<feature type="coiled-coil region" evidence="2">
    <location>
        <begin position="88"/>
        <end position="153"/>
    </location>
</feature>
<dbReference type="Pfam" id="PF25973">
    <property type="entry name" value="BSH_CzcB"/>
    <property type="match status" value="1"/>
</dbReference>
<dbReference type="InterPro" id="IPR006143">
    <property type="entry name" value="RND_pump_MFP"/>
</dbReference>
<dbReference type="OrthoDB" id="9806939at2"/>
<evidence type="ECO:0000259" key="4">
    <source>
        <dbReference type="Pfam" id="PF25954"/>
    </source>
</evidence>
<dbReference type="RefSeq" id="WP_152661710.1">
    <property type="nucleotide sequence ID" value="NZ_CP036422.1"/>
</dbReference>
<proteinExistence type="inferred from homology"/>